<reference evidence="1" key="1">
    <citation type="submission" date="2022-03" db="EMBL/GenBank/DDBJ databases">
        <title>Streptomyces 7R015 and 7R016 isolated from Barleria lupulina in Thailand.</title>
        <authorList>
            <person name="Kanchanasin P."/>
            <person name="Phongsopitanun W."/>
            <person name="Tanasupawat S."/>
        </authorList>
    </citation>
    <scope>NUCLEOTIDE SEQUENCE</scope>
    <source>
        <strain evidence="1">7R016</strain>
    </source>
</reference>
<dbReference type="PANTHER" id="PTHR41775">
    <property type="entry name" value="SECRETED PROTEIN-RELATED"/>
    <property type="match status" value="1"/>
</dbReference>
<comment type="caution">
    <text evidence="1">The sequence shown here is derived from an EMBL/GenBank/DDBJ whole genome shotgun (WGS) entry which is preliminary data.</text>
</comment>
<organism evidence="1 2">
    <name type="scientific">Streptomyces spinosisporus</name>
    <dbReference type="NCBI Taxonomy" id="2927582"/>
    <lineage>
        <taxon>Bacteria</taxon>
        <taxon>Bacillati</taxon>
        <taxon>Actinomycetota</taxon>
        <taxon>Actinomycetes</taxon>
        <taxon>Kitasatosporales</taxon>
        <taxon>Streptomycetaceae</taxon>
        <taxon>Streptomyces</taxon>
    </lineage>
</organism>
<dbReference type="InterPro" id="IPR013783">
    <property type="entry name" value="Ig-like_fold"/>
</dbReference>
<name>A0ABS9XCR5_9ACTN</name>
<keyword evidence="2" id="KW-1185">Reference proteome</keyword>
<dbReference type="RefSeq" id="WP_242709036.1">
    <property type="nucleotide sequence ID" value="NZ_JALDAX010000003.1"/>
</dbReference>
<evidence type="ECO:0000313" key="1">
    <source>
        <dbReference type="EMBL" id="MCI3239854.1"/>
    </source>
</evidence>
<dbReference type="PANTHER" id="PTHR41775:SF1">
    <property type="entry name" value="PEPTIDASE M6-LIKE DOMAIN-CONTAINING PROTEIN"/>
    <property type="match status" value="1"/>
</dbReference>
<dbReference type="Gene3D" id="2.60.40.10">
    <property type="entry name" value="Immunoglobulins"/>
    <property type="match status" value="1"/>
</dbReference>
<accession>A0ABS9XCR5</accession>
<protein>
    <recommendedName>
        <fullName evidence="3">M6 family metalloprotease domain-containing protein</fullName>
    </recommendedName>
</protein>
<sequence>MTSGQLPVDLWLDARDGRLFVGSYAPLRLGIGPESGLTLDDLDITVPDGLAGGLVSMARGPRFDPARPEVMLLAGHTPGTYRVVVTDRNSGSVVGETSYEVVGHWPEEEQGPAQWFSGRQPAATTGAAWGGGDPDAPQNHDVFPALGVRRVAIVFVDTASRRYTTDPVEMQAHRDRWLDEIVRGVKGPDGVIRSSAAWFREVSYGNFDLTAEAFGPVQLPGTFTDYFEESGESKGRFKGNFAQECITAADSLIDYARFDTVLLVSQSVPAAGTDPDRSAWPYASVGGRGPFTTSDGHRILGIVSMPNEWGTADDREIHESFSHELGHNLGLFDQYTPAVPGRNVGSWDIMDWDDPLPHPTLVHRMMLGWVPADWLRRLNFADGSPVDQTVTLSPVEGGAPAPGTYAGIEIRIADGYNYYLEYRNGEAPDIGDRRLPADNRVVGTDVTAPEQAPVSRPQILLLRSDGDDSGPVLGNGGVYTETDHSDPLFPTDFSISVSGIDGTKADVHIRYGVSGCPDPSIRPWPASPQRPWQSPDIEVRNARSDADPTWLNVPWLEHANTVVAQVRNRGDVNAPGVRVDFYVKDYNIGGAPEFYIGSDTRTVPVGAPVEFSTVWVPPKKGGHFCVMARIPLYVVPSALSVVERTELNNQAQSNYDRFIASTASPSTRETTSCTVTNPYRQRARVFVVAAQSNPLYRTFVEHTWLWLNAGETRRIGLMFEYAPDPDASTLPPDIALRQDDVEEYRWVSNRVSVHSQIEDPTDERHHHVGILGGAQAEVTTGRATRIDDFEVRGPRAAGTVVAVGTGDRVDGGKVIVTVDGEGTGPESYTYRTVPVRDGAFEAAVPEGWRAVRADFLPPTGSAPSAAGWVRAGGERRG</sequence>
<gene>
    <name evidence="1" type="ORF">MQN93_08965</name>
</gene>
<proteinExistence type="predicted"/>
<evidence type="ECO:0008006" key="3">
    <source>
        <dbReference type="Google" id="ProtNLM"/>
    </source>
</evidence>
<evidence type="ECO:0000313" key="2">
    <source>
        <dbReference type="Proteomes" id="UP001165270"/>
    </source>
</evidence>
<dbReference type="EMBL" id="JALDAX010000003">
    <property type="protein sequence ID" value="MCI3239854.1"/>
    <property type="molecule type" value="Genomic_DNA"/>
</dbReference>
<dbReference type="Proteomes" id="UP001165270">
    <property type="component" value="Unassembled WGS sequence"/>
</dbReference>